<evidence type="ECO:0000313" key="2">
    <source>
        <dbReference type="EMBL" id="GHP14768.1"/>
    </source>
</evidence>
<keyword evidence="1" id="KW-1133">Transmembrane helix</keyword>
<organism evidence="2 3">
    <name type="scientific">Lentilactobacillus fungorum</name>
    <dbReference type="NCBI Taxonomy" id="2201250"/>
    <lineage>
        <taxon>Bacteria</taxon>
        <taxon>Bacillati</taxon>
        <taxon>Bacillota</taxon>
        <taxon>Bacilli</taxon>
        <taxon>Lactobacillales</taxon>
        <taxon>Lactobacillaceae</taxon>
        <taxon>Lentilactobacillus</taxon>
    </lineage>
</organism>
<dbReference type="EMBL" id="BNJR01000017">
    <property type="protein sequence ID" value="GHP14768.1"/>
    <property type="molecule type" value="Genomic_DNA"/>
</dbReference>
<keyword evidence="1" id="KW-0472">Membrane</keyword>
<name>A0ABQ3W2B4_9LACO</name>
<feature type="transmembrane region" description="Helical" evidence="1">
    <location>
        <begin position="182"/>
        <end position="203"/>
    </location>
</feature>
<accession>A0ABQ3W2B4</accession>
<reference evidence="2 3" key="1">
    <citation type="journal article" date="2021" name="Int. J. Syst. Evol. Microbiol.">
        <title>Lentilactobacillus fungorum sp. nov., isolated from spent mushroom substrates.</title>
        <authorList>
            <person name="Tohno M."/>
            <person name="Tanizawa Y."/>
            <person name="Kojima Y."/>
            <person name="Sakamoto M."/>
            <person name="Ohkuma M."/>
            <person name="Kobayashi H."/>
        </authorList>
    </citation>
    <scope>NUCLEOTIDE SEQUENCE [LARGE SCALE GENOMIC DNA]</scope>
    <source>
        <strain evidence="2 3">YK48G</strain>
    </source>
</reference>
<evidence type="ECO:0000256" key="1">
    <source>
        <dbReference type="SAM" id="Phobius"/>
    </source>
</evidence>
<comment type="caution">
    <text evidence="2">The sequence shown here is derived from an EMBL/GenBank/DDBJ whole genome shotgun (WGS) entry which is preliminary data.</text>
</comment>
<dbReference type="Proteomes" id="UP000604765">
    <property type="component" value="Unassembled WGS sequence"/>
</dbReference>
<feature type="transmembrane region" description="Helical" evidence="1">
    <location>
        <begin position="45"/>
        <end position="64"/>
    </location>
</feature>
<evidence type="ECO:0000313" key="3">
    <source>
        <dbReference type="Proteomes" id="UP000604765"/>
    </source>
</evidence>
<keyword evidence="1" id="KW-0812">Transmembrane</keyword>
<gene>
    <name evidence="2" type="ORF">YK48G_21930</name>
</gene>
<protein>
    <recommendedName>
        <fullName evidence="4">ABC transmembrane type-1 domain-containing protein</fullName>
    </recommendedName>
</protein>
<sequence length="228" mass="27123">MTNRENMYYIFDQAVTRDKSTKTLKLRAIKNVPEYFSYQKRYSDIYFWGSVSALVVAFFVAILFPQLFSHYFPDVDFAYLIIIWGTSYHVRKIHKFMLGVGIYKADIMFFGFKQTLKTVLSKYGMQNLQVIDCMINEITSKQKSMLGFKSIETALSLALPIVFYFFKILFKRIEFRSDYQNVIFVLFTFTLVMIPAFIITILFEKYRIELEKEVCQDLRYHYLSNKNS</sequence>
<dbReference type="RefSeq" id="WP_203630753.1">
    <property type="nucleotide sequence ID" value="NZ_BNJR01000017.1"/>
</dbReference>
<feature type="transmembrane region" description="Helical" evidence="1">
    <location>
        <begin position="151"/>
        <end position="170"/>
    </location>
</feature>
<evidence type="ECO:0008006" key="4">
    <source>
        <dbReference type="Google" id="ProtNLM"/>
    </source>
</evidence>
<keyword evidence="3" id="KW-1185">Reference proteome</keyword>
<proteinExistence type="predicted"/>